<organism evidence="6 7">
    <name type="scientific">Agrococcus versicolor</name>
    <dbReference type="NCBI Taxonomy" id="501482"/>
    <lineage>
        <taxon>Bacteria</taxon>
        <taxon>Bacillati</taxon>
        <taxon>Actinomycetota</taxon>
        <taxon>Actinomycetes</taxon>
        <taxon>Micrococcales</taxon>
        <taxon>Microbacteriaceae</taxon>
        <taxon>Agrococcus</taxon>
    </lineage>
</organism>
<evidence type="ECO:0000256" key="3">
    <source>
        <dbReference type="ARBA" id="ARBA00022840"/>
    </source>
</evidence>
<dbReference type="CDD" id="cd00009">
    <property type="entry name" value="AAA"/>
    <property type="match status" value="1"/>
</dbReference>
<evidence type="ECO:0000313" key="6">
    <source>
        <dbReference type="EMBL" id="GAA2173416.1"/>
    </source>
</evidence>
<reference evidence="6 7" key="1">
    <citation type="journal article" date="2019" name="Int. J. Syst. Evol. Microbiol.">
        <title>The Global Catalogue of Microorganisms (GCM) 10K type strain sequencing project: providing services to taxonomists for standard genome sequencing and annotation.</title>
        <authorList>
            <consortium name="The Broad Institute Genomics Platform"/>
            <consortium name="The Broad Institute Genome Sequencing Center for Infectious Disease"/>
            <person name="Wu L."/>
            <person name="Ma J."/>
        </authorList>
    </citation>
    <scope>NUCLEOTIDE SEQUENCE [LARGE SCALE GENOMIC DNA]</scope>
    <source>
        <strain evidence="6 7">JCM 16026</strain>
    </source>
</reference>
<feature type="domain" description="AAA+ ATPase" evidence="5">
    <location>
        <begin position="48"/>
        <end position="169"/>
    </location>
</feature>
<dbReference type="Pfam" id="PF00004">
    <property type="entry name" value="AAA"/>
    <property type="match status" value="1"/>
</dbReference>
<dbReference type="RefSeq" id="WP_344342353.1">
    <property type="nucleotide sequence ID" value="NZ_BAAAQT010000005.1"/>
</dbReference>
<dbReference type="CDD" id="cd18139">
    <property type="entry name" value="HLD_clamp_RarA"/>
    <property type="match status" value="1"/>
</dbReference>
<feature type="region of interest" description="Disordered" evidence="4">
    <location>
        <begin position="221"/>
        <end position="257"/>
    </location>
</feature>
<dbReference type="SUPFAM" id="SSF48019">
    <property type="entry name" value="post-AAA+ oligomerization domain-like"/>
    <property type="match status" value="1"/>
</dbReference>
<dbReference type="PANTHER" id="PTHR13779">
    <property type="entry name" value="WERNER HELICASE-INTERACTING PROTEIN 1 FAMILY MEMBER"/>
    <property type="match status" value="1"/>
</dbReference>
<accession>A0ABN3AQA2</accession>
<dbReference type="Gene3D" id="1.10.3710.10">
    <property type="entry name" value="DNA polymerase III clamp loader subunits, C-terminal domain"/>
    <property type="match status" value="1"/>
</dbReference>
<dbReference type="InterPro" id="IPR032423">
    <property type="entry name" value="AAA_assoc_2"/>
</dbReference>
<keyword evidence="3" id="KW-0067">ATP-binding</keyword>
<evidence type="ECO:0000256" key="2">
    <source>
        <dbReference type="ARBA" id="ARBA00022741"/>
    </source>
</evidence>
<dbReference type="Pfam" id="PF12002">
    <property type="entry name" value="MgsA_C"/>
    <property type="match status" value="1"/>
</dbReference>
<comment type="similarity">
    <text evidence="1">Belongs to the AAA ATPase family. RarA/MGS1/WRNIP1 subfamily.</text>
</comment>
<dbReference type="Proteomes" id="UP001501599">
    <property type="component" value="Unassembled WGS sequence"/>
</dbReference>
<evidence type="ECO:0000313" key="7">
    <source>
        <dbReference type="Proteomes" id="UP001501599"/>
    </source>
</evidence>
<dbReference type="Gene3D" id="1.10.8.60">
    <property type="match status" value="1"/>
</dbReference>
<evidence type="ECO:0000259" key="5">
    <source>
        <dbReference type="SMART" id="SM00382"/>
    </source>
</evidence>
<sequence length="468" mass="50011">MANAGLGSSTAPLAVRMRPRSLDEVVGQTHLLRQGSPLRRLATPGARSGQSVILWGPPGTGKTTIAQAIAASSDRRFVELSAVTAGVKDVRQVMEEALSTRDLYDTQTVLFLDEIHRFTKAQQDALLPGVENGWVLLIAATTENPSFSVISPLLSRSLLLTLEQLPDDDLAGLLDRAVADPRGFGGAIALDDAARASIVRLASGDARRALTILEAAGSHVLAVPPAQDDEDDEDEDEKDADESTADDDAEEPRSQATPIVTDAIVAESVDAALLRYDRQGDEHYDVISAFIKSVRGSDPDGALHWLARMIEAGEDARFIGRRLIILASEDVGMADPQGLVIATAAAQAVQLIGMPEGRIPLAEATVYLATAPKSNRSYAGVNAAIADVRRGAFGRVPTHLRDAHYPGAKRLGHGKGYRYAHDAPGSVATQQYLPDELVGTVYYEPGAHGYEREVGARLERIRAILRGD</sequence>
<dbReference type="InterPro" id="IPR008921">
    <property type="entry name" value="DNA_pol3_clamp-load_cplx_C"/>
</dbReference>
<evidence type="ECO:0000256" key="4">
    <source>
        <dbReference type="SAM" id="MobiDB-lite"/>
    </source>
</evidence>
<keyword evidence="7" id="KW-1185">Reference proteome</keyword>
<dbReference type="InterPro" id="IPR003959">
    <property type="entry name" value="ATPase_AAA_core"/>
</dbReference>
<gene>
    <name evidence="6" type="ORF">GCM10009846_15340</name>
</gene>
<protein>
    <submittedName>
        <fullName evidence="6">Replication-associated recombination protein A</fullName>
    </submittedName>
</protein>
<dbReference type="EMBL" id="BAAAQT010000005">
    <property type="protein sequence ID" value="GAA2173416.1"/>
    <property type="molecule type" value="Genomic_DNA"/>
</dbReference>
<comment type="caution">
    <text evidence="6">The sequence shown here is derived from an EMBL/GenBank/DDBJ whole genome shotgun (WGS) entry which is preliminary data.</text>
</comment>
<dbReference type="InterPro" id="IPR051314">
    <property type="entry name" value="AAA_ATPase_RarA/MGS1/WRNIP1"/>
</dbReference>
<dbReference type="SUPFAM" id="SSF52540">
    <property type="entry name" value="P-loop containing nucleoside triphosphate hydrolases"/>
    <property type="match status" value="1"/>
</dbReference>
<dbReference type="Gene3D" id="1.20.272.10">
    <property type="match status" value="1"/>
</dbReference>
<keyword evidence="2" id="KW-0547">Nucleotide-binding</keyword>
<name>A0ABN3AQA2_9MICO</name>
<dbReference type="InterPro" id="IPR003593">
    <property type="entry name" value="AAA+_ATPase"/>
</dbReference>
<dbReference type="PANTHER" id="PTHR13779:SF7">
    <property type="entry name" value="ATPASE WRNIP1"/>
    <property type="match status" value="1"/>
</dbReference>
<dbReference type="Pfam" id="PF16193">
    <property type="entry name" value="AAA_assoc_2"/>
    <property type="match status" value="1"/>
</dbReference>
<feature type="compositionally biased region" description="Acidic residues" evidence="4">
    <location>
        <begin position="227"/>
        <end position="250"/>
    </location>
</feature>
<evidence type="ECO:0000256" key="1">
    <source>
        <dbReference type="ARBA" id="ARBA00008959"/>
    </source>
</evidence>
<dbReference type="InterPro" id="IPR021886">
    <property type="entry name" value="MgsA_C"/>
</dbReference>
<dbReference type="SMART" id="SM00382">
    <property type="entry name" value="AAA"/>
    <property type="match status" value="1"/>
</dbReference>
<proteinExistence type="inferred from homology"/>
<dbReference type="InterPro" id="IPR027417">
    <property type="entry name" value="P-loop_NTPase"/>
</dbReference>
<dbReference type="Gene3D" id="3.40.50.300">
    <property type="entry name" value="P-loop containing nucleotide triphosphate hydrolases"/>
    <property type="match status" value="1"/>
</dbReference>